<dbReference type="Gene3D" id="1.20.1050.10">
    <property type="match status" value="1"/>
</dbReference>
<accession>A0AA86M937</accession>
<evidence type="ECO:0000259" key="2">
    <source>
        <dbReference type="PROSITE" id="PS50405"/>
    </source>
</evidence>
<dbReference type="PROSITE" id="PS50404">
    <property type="entry name" value="GST_NTER"/>
    <property type="match status" value="1"/>
</dbReference>
<dbReference type="PANTHER" id="PTHR43968">
    <property type="match status" value="1"/>
</dbReference>
<proteinExistence type="predicted"/>
<dbReference type="InterPro" id="IPR040079">
    <property type="entry name" value="Glutathione_S-Trfase"/>
</dbReference>
<keyword evidence="4" id="KW-1185">Reference proteome</keyword>
<dbReference type="Proteomes" id="UP001329151">
    <property type="component" value="Chromosome"/>
</dbReference>
<gene>
    <name evidence="3" type="ORF">RGQ30_26800</name>
</gene>
<evidence type="ECO:0000259" key="1">
    <source>
        <dbReference type="PROSITE" id="PS50404"/>
    </source>
</evidence>
<dbReference type="SFLD" id="SFLDS00019">
    <property type="entry name" value="Glutathione_Transferase_(cytos"/>
    <property type="match status" value="1"/>
</dbReference>
<dbReference type="SUPFAM" id="SSF47616">
    <property type="entry name" value="GST C-terminal domain-like"/>
    <property type="match status" value="1"/>
</dbReference>
<dbReference type="Pfam" id="PF13409">
    <property type="entry name" value="GST_N_2"/>
    <property type="match status" value="1"/>
</dbReference>
<sequence length="203" mass="23312">MKLVGSLTSPFVRKIRVQLQEKEIPYEFVLENVWDENTRIAEHNPLGKVPCLILDGGQTVFDSLVISGTLEYMMPTVPLLPTNPNQRALVRTVESLGQGISQAAVDILLEKRFHEGDKVSQVWIDRQTQKIHSGLAWVSHRIKTTPGYYLTEQFSLADITVGCALFYLDFRMPELKWRELYPELNEYSERLACRPSFEDTKPE</sequence>
<name>A0AA86M937_9BURK</name>
<protein>
    <submittedName>
        <fullName evidence="3">Glutathione S-transferase N-terminal domain-containing protein</fullName>
    </submittedName>
</protein>
<dbReference type="PANTHER" id="PTHR43968:SF6">
    <property type="entry name" value="GLUTATHIONE S-TRANSFERASE OMEGA"/>
    <property type="match status" value="1"/>
</dbReference>
<dbReference type="CDD" id="cd03205">
    <property type="entry name" value="GST_C_6"/>
    <property type="match status" value="1"/>
</dbReference>
<reference evidence="3 4" key="1">
    <citation type="submission" date="2023-10" db="EMBL/GenBank/DDBJ databases">
        <title>Complete Genome Sequence of Limnobacter thiooxidans CS-K2T, Isolated from freshwater lake sediments in Bavaria, Germany.</title>
        <authorList>
            <person name="Naruki M."/>
            <person name="Watanabe A."/>
            <person name="Warashina T."/>
            <person name="Morita T."/>
            <person name="Arakawa K."/>
        </authorList>
    </citation>
    <scope>NUCLEOTIDE SEQUENCE [LARGE SCALE GENOMIC DNA]</scope>
    <source>
        <strain evidence="3 4">CS-K2</strain>
    </source>
</reference>
<dbReference type="GO" id="GO:0005737">
    <property type="term" value="C:cytoplasm"/>
    <property type="evidence" value="ECO:0007669"/>
    <property type="project" value="TreeGrafter"/>
</dbReference>
<dbReference type="SUPFAM" id="SSF52833">
    <property type="entry name" value="Thioredoxin-like"/>
    <property type="match status" value="1"/>
</dbReference>
<dbReference type="Pfam" id="PF13410">
    <property type="entry name" value="GST_C_2"/>
    <property type="match status" value="1"/>
</dbReference>
<feature type="domain" description="GST C-terminal" evidence="2">
    <location>
        <begin position="83"/>
        <end position="203"/>
    </location>
</feature>
<dbReference type="AlphaFoldDB" id="A0AA86M937"/>
<evidence type="ECO:0000313" key="4">
    <source>
        <dbReference type="Proteomes" id="UP001329151"/>
    </source>
</evidence>
<dbReference type="InterPro" id="IPR036282">
    <property type="entry name" value="Glutathione-S-Trfase_C_sf"/>
</dbReference>
<feature type="domain" description="GST N-terminal" evidence="1">
    <location>
        <begin position="1"/>
        <end position="78"/>
    </location>
</feature>
<dbReference type="KEGG" id="lto:RGQ30_26800"/>
<evidence type="ECO:0000313" key="3">
    <source>
        <dbReference type="EMBL" id="BET27179.1"/>
    </source>
</evidence>
<dbReference type="InterPro" id="IPR004045">
    <property type="entry name" value="Glutathione_S-Trfase_N"/>
</dbReference>
<dbReference type="EMBL" id="AP028947">
    <property type="protein sequence ID" value="BET27179.1"/>
    <property type="molecule type" value="Genomic_DNA"/>
</dbReference>
<dbReference type="PROSITE" id="PS50405">
    <property type="entry name" value="GST_CTER"/>
    <property type="match status" value="1"/>
</dbReference>
<organism evidence="3 4">
    <name type="scientific">Limnobacter thiooxidans</name>
    <dbReference type="NCBI Taxonomy" id="131080"/>
    <lineage>
        <taxon>Bacteria</taxon>
        <taxon>Pseudomonadati</taxon>
        <taxon>Pseudomonadota</taxon>
        <taxon>Betaproteobacteria</taxon>
        <taxon>Burkholderiales</taxon>
        <taxon>Burkholderiaceae</taxon>
        <taxon>Limnobacter</taxon>
    </lineage>
</organism>
<dbReference type="InterPro" id="IPR050983">
    <property type="entry name" value="GST_Omega/HSP26"/>
</dbReference>
<dbReference type="RefSeq" id="WP_130557716.1">
    <property type="nucleotide sequence ID" value="NZ_AP028947.1"/>
</dbReference>
<dbReference type="Gene3D" id="3.40.30.10">
    <property type="entry name" value="Glutaredoxin"/>
    <property type="match status" value="1"/>
</dbReference>
<dbReference type="InterPro" id="IPR010987">
    <property type="entry name" value="Glutathione-S-Trfase_C-like"/>
</dbReference>
<dbReference type="InterPro" id="IPR036249">
    <property type="entry name" value="Thioredoxin-like_sf"/>
</dbReference>